<dbReference type="EC" id="5.6.2.1" evidence="2"/>
<comment type="caution">
    <text evidence="4">The sequence shown here is derived from an EMBL/GenBank/DDBJ whole genome shotgun (WGS) entry which is preliminary data.</text>
</comment>
<evidence type="ECO:0000256" key="2">
    <source>
        <dbReference type="RuleBase" id="RU362092"/>
    </source>
</evidence>
<dbReference type="GO" id="GO:0006265">
    <property type="term" value="P:DNA topological change"/>
    <property type="evidence" value="ECO:0007669"/>
    <property type="project" value="InterPro"/>
</dbReference>
<comment type="similarity">
    <text evidence="2">Belongs to the type IA topoisomerase family.</text>
</comment>
<dbReference type="Proteomes" id="UP001214638">
    <property type="component" value="Unassembled WGS sequence"/>
</dbReference>
<dbReference type="InterPro" id="IPR013497">
    <property type="entry name" value="Topo_IA_cen"/>
</dbReference>
<dbReference type="AlphaFoldDB" id="A0AAD9PJG3"/>
<feature type="domain" description="Topo IA-type catalytic" evidence="3">
    <location>
        <begin position="1"/>
        <end position="83"/>
    </location>
</feature>
<dbReference type="KEGG" id="bdw:94336858"/>
<keyword evidence="1 2" id="KW-0413">Isomerase</keyword>
<dbReference type="InterPro" id="IPR013824">
    <property type="entry name" value="Topo_IA_cen_sub1"/>
</dbReference>
<evidence type="ECO:0000313" key="5">
    <source>
        <dbReference type="Proteomes" id="UP001214638"/>
    </source>
</evidence>
<dbReference type="PANTHER" id="PTHR11390">
    <property type="entry name" value="PROKARYOTIC DNA TOPOISOMERASE"/>
    <property type="match status" value="1"/>
</dbReference>
<gene>
    <name evidence="4" type="ORF">BdWA1_002561</name>
</gene>
<dbReference type="PANTHER" id="PTHR11390:SF21">
    <property type="entry name" value="DNA TOPOISOMERASE 3-ALPHA"/>
    <property type="match status" value="1"/>
</dbReference>
<evidence type="ECO:0000259" key="3">
    <source>
        <dbReference type="PROSITE" id="PS52039"/>
    </source>
</evidence>
<dbReference type="Pfam" id="PF01131">
    <property type="entry name" value="Topoisom_bac"/>
    <property type="match status" value="1"/>
</dbReference>
<organism evidence="4 5">
    <name type="scientific">Babesia duncani</name>
    <dbReference type="NCBI Taxonomy" id="323732"/>
    <lineage>
        <taxon>Eukaryota</taxon>
        <taxon>Sar</taxon>
        <taxon>Alveolata</taxon>
        <taxon>Apicomplexa</taxon>
        <taxon>Aconoidasida</taxon>
        <taxon>Piroplasmida</taxon>
        <taxon>Babesiidae</taxon>
        <taxon>Babesia</taxon>
    </lineage>
</organism>
<sequence length="115" mass="13116">MHEHILKIQERHYCVKNERLEFIPTNLGKALIGAFRQCGRVTMDLTRPYLRARMEREWTAIANAEKDKETVLKNQVEVIKSVFTTIQAHAHLFDKAMGSLTTVNPDEAPLPAAMA</sequence>
<dbReference type="GO" id="GO:0003917">
    <property type="term" value="F:DNA topoisomerase type I (single strand cut, ATP-independent) activity"/>
    <property type="evidence" value="ECO:0007669"/>
    <property type="project" value="UniProtKB-EC"/>
</dbReference>
<dbReference type="Gene3D" id="1.10.460.10">
    <property type="entry name" value="Topoisomerase I, domain 2"/>
    <property type="match status" value="1"/>
</dbReference>
<dbReference type="GeneID" id="94336858"/>
<dbReference type="GO" id="GO:0031422">
    <property type="term" value="C:RecQ family helicase-topoisomerase III complex"/>
    <property type="evidence" value="ECO:0007669"/>
    <property type="project" value="TreeGrafter"/>
</dbReference>
<dbReference type="EMBL" id="JALLKP010000003">
    <property type="protein sequence ID" value="KAK2195963.1"/>
    <property type="molecule type" value="Genomic_DNA"/>
</dbReference>
<proteinExistence type="inferred from homology"/>
<dbReference type="GO" id="GO:0005634">
    <property type="term" value="C:nucleus"/>
    <property type="evidence" value="ECO:0007669"/>
    <property type="project" value="TreeGrafter"/>
</dbReference>
<keyword evidence="2" id="KW-0799">Topoisomerase</keyword>
<reference evidence="4" key="1">
    <citation type="journal article" date="2023" name="Nat. Microbiol.">
        <title>Babesia duncani multi-omics identifies virulence factors and drug targets.</title>
        <authorList>
            <person name="Singh P."/>
            <person name="Lonardi S."/>
            <person name="Liang Q."/>
            <person name="Vydyam P."/>
            <person name="Khabirova E."/>
            <person name="Fang T."/>
            <person name="Gihaz S."/>
            <person name="Thekkiniath J."/>
            <person name="Munshi M."/>
            <person name="Abel S."/>
            <person name="Ciampossin L."/>
            <person name="Batugedara G."/>
            <person name="Gupta M."/>
            <person name="Lu X.M."/>
            <person name="Lenz T."/>
            <person name="Chakravarty S."/>
            <person name="Cornillot E."/>
            <person name="Hu Y."/>
            <person name="Ma W."/>
            <person name="Gonzalez L.M."/>
            <person name="Sanchez S."/>
            <person name="Estrada K."/>
            <person name="Sanchez-Flores A."/>
            <person name="Montero E."/>
            <person name="Harb O.S."/>
            <person name="Le Roch K.G."/>
            <person name="Mamoun C.B."/>
        </authorList>
    </citation>
    <scope>NUCLEOTIDE SEQUENCE</scope>
    <source>
        <strain evidence="4">WA1</strain>
    </source>
</reference>
<dbReference type="SUPFAM" id="SSF56712">
    <property type="entry name" value="Prokaryotic type I DNA topoisomerase"/>
    <property type="match status" value="1"/>
</dbReference>
<name>A0AAD9PJG3_9APIC</name>
<evidence type="ECO:0000313" key="4">
    <source>
        <dbReference type="EMBL" id="KAK2195963.1"/>
    </source>
</evidence>
<comment type="catalytic activity">
    <reaction evidence="2">
        <text>ATP-independent breakage of single-stranded DNA, followed by passage and rejoining.</text>
        <dbReference type="EC" id="5.6.2.1"/>
    </reaction>
</comment>
<dbReference type="RefSeq" id="XP_067802805.1">
    <property type="nucleotide sequence ID" value="XM_067947583.1"/>
</dbReference>
<comment type="function">
    <text evidence="2">Introduces a single-strand break via transesterification at a target site in duplex DNA. Releases the supercoiling and torsional tension of DNA introduced during the DNA replication and transcription by transiently cleaving and rejoining one strand of the DNA duplex. The scissile phosphodiester is attacked by the catalytic tyrosine of the enzyme, resulting in the formation of a DNA-(5'-phosphotyrosyl)-enzyme intermediate and the expulsion of a 3'-OH DNA strand.</text>
</comment>
<keyword evidence="5" id="KW-1185">Reference proteome</keyword>
<keyword evidence="2" id="KW-0238">DNA-binding</keyword>
<dbReference type="InterPro" id="IPR023405">
    <property type="entry name" value="Topo_IA_core_domain"/>
</dbReference>
<accession>A0AAD9PJG3</accession>
<dbReference type="PROSITE" id="PS52039">
    <property type="entry name" value="TOPO_IA_2"/>
    <property type="match status" value="1"/>
</dbReference>
<dbReference type="GO" id="GO:0006281">
    <property type="term" value="P:DNA repair"/>
    <property type="evidence" value="ECO:0007669"/>
    <property type="project" value="TreeGrafter"/>
</dbReference>
<dbReference type="GO" id="GO:0003677">
    <property type="term" value="F:DNA binding"/>
    <property type="evidence" value="ECO:0007669"/>
    <property type="project" value="UniProtKB-KW"/>
</dbReference>
<dbReference type="GO" id="GO:0006310">
    <property type="term" value="P:DNA recombination"/>
    <property type="evidence" value="ECO:0007669"/>
    <property type="project" value="TreeGrafter"/>
</dbReference>
<dbReference type="InterPro" id="IPR000380">
    <property type="entry name" value="Topo_IA"/>
</dbReference>
<protein>
    <recommendedName>
        <fullName evidence="2">DNA topoisomerase</fullName>
        <ecNumber evidence="2">5.6.2.1</ecNumber>
    </recommendedName>
</protein>
<evidence type="ECO:0000256" key="1">
    <source>
        <dbReference type="ARBA" id="ARBA00023235"/>
    </source>
</evidence>